<dbReference type="Pfam" id="PF13516">
    <property type="entry name" value="LRR_6"/>
    <property type="match status" value="2"/>
</dbReference>
<gene>
    <name evidence="1" type="ORF">I79_024944</name>
</gene>
<dbReference type="PANTHER" id="PTHR45690">
    <property type="entry name" value="NACHT, LRR AND PYD DOMAINS-CONTAINING PROTEIN 12"/>
    <property type="match status" value="1"/>
</dbReference>
<reference evidence="2" key="1">
    <citation type="journal article" date="2011" name="Nat. Biotechnol.">
        <title>The genomic sequence of the Chinese hamster ovary (CHO)-K1 cell line.</title>
        <authorList>
            <person name="Xu X."/>
            <person name="Nagarajan H."/>
            <person name="Lewis N.E."/>
            <person name="Pan S."/>
            <person name="Cai Z."/>
            <person name="Liu X."/>
            <person name="Chen W."/>
            <person name="Xie M."/>
            <person name="Wang W."/>
            <person name="Hammond S."/>
            <person name="Andersen M.R."/>
            <person name="Neff N."/>
            <person name="Passarelli B."/>
            <person name="Koh W."/>
            <person name="Fan H.C."/>
            <person name="Wang J."/>
            <person name="Gui Y."/>
            <person name="Lee K.H."/>
            <person name="Betenbaugh M.J."/>
            <person name="Quake S.R."/>
            <person name="Famili I."/>
            <person name="Palsson B.O."/>
            <person name="Wang J."/>
        </authorList>
    </citation>
    <scope>NUCLEOTIDE SEQUENCE [LARGE SCALE GENOMIC DNA]</scope>
    <source>
        <strain evidence="2">CHO K1 cell line</strain>
    </source>
</reference>
<dbReference type="PANTHER" id="PTHR45690:SF14">
    <property type="entry name" value="NACHT, LRR AND PYD DOMAINS-CONTAINING PROTEIN 2"/>
    <property type="match status" value="1"/>
</dbReference>
<evidence type="ECO:0000313" key="1">
    <source>
        <dbReference type="EMBL" id="EGW15313.1"/>
    </source>
</evidence>
<protein>
    <submittedName>
        <fullName evidence="1">NACHT, LRR and PYD domains-containing protein 5</fullName>
    </submittedName>
</protein>
<dbReference type="SUPFAM" id="SSF52047">
    <property type="entry name" value="RNI-like"/>
    <property type="match status" value="1"/>
</dbReference>
<dbReference type="SMART" id="SM00368">
    <property type="entry name" value="LRR_RI"/>
    <property type="match status" value="3"/>
</dbReference>
<dbReference type="GO" id="GO:0005737">
    <property type="term" value="C:cytoplasm"/>
    <property type="evidence" value="ECO:0007669"/>
    <property type="project" value="TreeGrafter"/>
</dbReference>
<proteinExistence type="predicted"/>
<dbReference type="InterPro" id="IPR050637">
    <property type="entry name" value="NLRP_innate_immun_reg"/>
</dbReference>
<dbReference type="EMBL" id="JH004412">
    <property type="protein sequence ID" value="EGW15313.1"/>
    <property type="molecule type" value="Genomic_DNA"/>
</dbReference>
<dbReference type="InterPro" id="IPR001611">
    <property type="entry name" value="Leu-rich_rpt"/>
</dbReference>
<dbReference type="Proteomes" id="UP000001075">
    <property type="component" value="Unassembled WGS sequence"/>
</dbReference>
<evidence type="ECO:0000313" key="2">
    <source>
        <dbReference type="Proteomes" id="UP000001075"/>
    </source>
</evidence>
<sequence length="98" mass="10628">MLSHNGKLTHLNLTMNPVEDGGMKLLCDAIKKPTCHLQELELVSCQLTRDCCADLASVITRNQHLKSLDLSSNALGDSGVIALCKALKQNNSSLRRLG</sequence>
<accession>G3IM14</accession>
<dbReference type="STRING" id="10029.G3IM14"/>
<organism evidence="1 2">
    <name type="scientific">Cricetulus griseus</name>
    <name type="common">Chinese hamster</name>
    <name type="synonym">Cricetulus barabensis griseus</name>
    <dbReference type="NCBI Taxonomy" id="10029"/>
    <lineage>
        <taxon>Eukaryota</taxon>
        <taxon>Metazoa</taxon>
        <taxon>Chordata</taxon>
        <taxon>Craniata</taxon>
        <taxon>Vertebrata</taxon>
        <taxon>Euteleostomi</taxon>
        <taxon>Mammalia</taxon>
        <taxon>Eutheria</taxon>
        <taxon>Euarchontoglires</taxon>
        <taxon>Glires</taxon>
        <taxon>Rodentia</taxon>
        <taxon>Myomorpha</taxon>
        <taxon>Muroidea</taxon>
        <taxon>Cricetidae</taxon>
        <taxon>Cricetinae</taxon>
        <taxon>Cricetulus</taxon>
    </lineage>
</organism>
<name>G3IM14_CRIGR</name>
<dbReference type="AlphaFoldDB" id="G3IM14"/>
<dbReference type="InParanoid" id="G3IM14"/>
<dbReference type="Gene3D" id="3.80.10.10">
    <property type="entry name" value="Ribonuclease Inhibitor"/>
    <property type="match status" value="1"/>
</dbReference>
<dbReference type="InterPro" id="IPR032675">
    <property type="entry name" value="LRR_dom_sf"/>
</dbReference>
<dbReference type="GO" id="GO:0050727">
    <property type="term" value="P:regulation of inflammatory response"/>
    <property type="evidence" value="ECO:0007669"/>
    <property type="project" value="TreeGrafter"/>
</dbReference>